<accession>A0A074VCF2</accession>
<dbReference type="GO" id="GO:0005351">
    <property type="term" value="F:carbohydrate:proton symporter activity"/>
    <property type="evidence" value="ECO:0007669"/>
    <property type="project" value="TreeGrafter"/>
</dbReference>
<dbReference type="InterPro" id="IPR050360">
    <property type="entry name" value="MFS_Sugar_Transporters"/>
</dbReference>
<feature type="transmembrane region" description="Helical" evidence="7">
    <location>
        <begin position="96"/>
        <end position="114"/>
    </location>
</feature>
<dbReference type="EMBL" id="KL584856">
    <property type="protein sequence ID" value="KEQ58385.1"/>
    <property type="molecule type" value="Genomic_DNA"/>
</dbReference>
<dbReference type="InterPro" id="IPR005829">
    <property type="entry name" value="Sugar_transporter_CS"/>
</dbReference>
<dbReference type="GO" id="GO:0016020">
    <property type="term" value="C:membrane"/>
    <property type="evidence" value="ECO:0007669"/>
    <property type="project" value="UniProtKB-SubCell"/>
</dbReference>
<dbReference type="HOGENOM" id="CLU_001265_30_13_1"/>
<dbReference type="InterPro" id="IPR020846">
    <property type="entry name" value="MFS_dom"/>
</dbReference>
<dbReference type="AlphaFoldDB" id="A0A074VCF2"/>
<keyword evidence="3" id="KW-0813">Transport</keyword>
<evidence type="ECO:0000256" key="1">
    <source>
        <dbReference type="ARBA" id="ARBA00004141"/>
    </source>
</evidence>
<dbReference type="InterPro" id="IPR036259">
    <property type="entry name" value="MFS_trans_sf"/>
</dbReference>
<evidence type="ECO:0000256" key="3">
    <source>
        <dbReference type="ARBA" id="ARBA00022448"/>
    </source>
</evidence>
<evidence type="ECO:0000256" key="5">
    <source>
        <dbReference type="ARBA" id="ARBA00022989"/>
    </source>
</evidence>
<reference evidence="9 10" key="1">
    <citation type="journal article" date="2014" name="BMC Genomics">
        <title>Genome sequencing of four Aureobasidium pullulans varieties: biotechnological potential, stress tolerance, and description of new species.</title>
        <authorList>
            <person name="Gostin Ar C."/>
            <person name="Ohm R.A."/>
            <person name="Kogej T."/>
            <person name="Sonjak S."/>
            <person name="Turk M."/>
            <person name="Zajc J."/>
            <person name="Zalar P."/>
            <person name="Grube M."/>
            <person name="Sun H."/>
            <person name="Han J."/>
            <person name="Sharma A."/>
            <person name="Chiniquy J."/>
            <person name="Ngan C.Y."/>
            <person name="Lipzen A."/>
            <person name="Barry K."/>
            <person name="Grigoriev I.V."/>
            <person name="Gunde-Cimerman N."/>
        </authorList>
    </citation>
    <scope>NUCLEOTIDE SEQUENCE [LARGE SCALE GENOMIC DNA]</scope>
    <source>
        <strain evidence="9 10">CBS 110374</strain>
    </source>
</reference>
<dbReference type="Proteomes" id="UP000030672">
    <property type="component" value="Unassembled WGS sequence"/>
</dbReference>
<evidence type="ECO:0000313" key="9">
    <source>
        <dbReference type="EMBL" id="KEQ58385.1"/>
    </source>
</evidence>
<dbReference type="Gene3D" id="1.20.1250.20">
    <property type="entry name" value="MFS general substrate transporter like domains"/>
    <property type="match status" value="1"/>
</dbReference>
<dbReference type="PROSITE" id="PS00216">
    <property type="entry name" value="SUGAR_TRANSPORT_1"/>
    <property type="match status" value="1"/>
</dbReference>
<evidence type="ECO:0000256" key="7">
    <source>
        <dbReference type="SAM" id="Phobius"/>
    </source>
</evidence>
<feature type="transmembrane region" description="Helical" evidence="7">
    <location>
        <begin position="21"/>
        <end position="40"/>
    </location>
</feature>
<dbReference type="GeneID" id="63916957"/>
<dbReference type="RefSeq" id="XP_040875408.1">
    <property type="nucleotide sequence ID" value="XM_041023584.1"/>
</dbReference>
<gene>
    <name evidence="9" type="ORF">M437DRAFT_59463</name>
</gene>
<feature type="transmembrane region" description="Helical" evidence="7">
    <location>
        <begin position="414"/>
        <end position="435"/>
    </location>
</feature>
<protein>
    <submittedName>
        <fullName evidence="9">General substrate transporter</fullName>
    </submittedName>
</protein>
<feature type="transmembrane region" description="Helical" evidence="7">
    <location>
        <begin position="441"/>
        <end position="462"/>
    </location>
</feature>
<feature type="transmembrane region" description="Helical" evidence="7">
    <location>
        <begin position="183"/>
        <end position="204"/>
    </location>
</feature>
<feature type="transmembrane region" description="Helical" evidence="7">
    <location>
        <begin position="343"/>
        <end position="366"/>
    </location>
</feature>
<proteinExistence type="inferred from homology"/>
<sequence>MPALSEVLPKNPDRWYKQTHLVRLNFCVFSLFMFASANGYDGSLMNGLQALKQWNHFMNSPAGAWLGFINVSYWITVGLASPAVGWATNKYGRKPPLYFGYVFLLIATAIQTGAKDPAMFITARFLLGPATACFGNAAPLLVAEIAYPTHRGVVTALFFCGFYVGGIIAAWTVFGSQYILGDWAWRCPSLLQVICPLLALPGLYMCSESPRWLVSVGRIAEARTTLARIHTGGADESSPLVSFELAEIEKTIQSEADAQVNASYTDMLKTEGNRRRLLITLTLGFFTQWVGNGVVSYYLALMLKTVGITSTRDQTLISACLQIWNLLLSAGAALLVDRLGRRLLFLSSFVIMLVSYVAITGLSASFASTGASATGLAVVPLLFIYFAGYDIALTPLLIAYPVEIWPYHLRSRGLSLVWVTVVVAVVFNTFVNPIALAAIGWKYYIVFVVVILAYGITVFLCYPETRNHTLEEIAIIFDKDDTVLQGLEMDSSEVTIKDKGADVKITDV</sequence>
<evidence type="ECO:0000256" key="2">
    <source>
        <dbReference type="ARBA" id="ARBA00010992"/>
    </source>
</evidence>
<dbReference type="PROSITE" id="PS50850">
    <property type="entry name" value="MFS"/>
    <property type="match status" value="1"/>
</dbReference>
<feature type="transmembrane region" description="Helical" evidence="7">
    <location>
        <begin position="120"/>
        <end position="141"/>
    </location>
</feature>
<dbReference type="Pfam" id="PF00083">
    <property type="entry name" value="Sugar_tr"/>
    <property type="match status" value="1"/>
</dbReference>
<dbReference type="SUPFAM" id="SSF103473">
    <property type="entry name" value="MFS general substrate transporter"/>
    <property type="match status" value="1"/>
</dbReference>
<feature type="transmembrane region" description="Helical" evidence="7">
    <location>
        <begin position="62"/>
        <end position="84"/>
    </location>
</feature>
<feature type="transmembrane region" description="Helical" evidence="7">
    <location>
        <begin position="378"/>
        <end position="402"/>
    </location>
</feature>
<name>A0A074VCF2_AURM1</name>
<dbReference type="FunFam" id="1.20.1250.20:FF:000134">
    <property type="entry name" value="MFS sugar transporter protein"/>
    <property type="match status" value="1"/>
</dbReference>
<comment type="subcellular location">
    <subcellularLocation>
        <location evidence="1">Membrane</location>
        <topology evidence="1">Multi-pass membrane protein</topology>
    </subcellularLocation>
</comment>
<feature type="domain" description="Major facilitator superfamily (MFS) profile" evidence="8">
    <location>
        <begin position="27"/>
        <end position="466"/>
    </location>
</feature>
<comment type="similarity">
    <text evidence="2">Belongs to the major facilitator superfamily. Sugar transporter (TC 2.A.1.1) family.</text>
</comment>
<keyword evidence="10" id="KW-1185">Reference proteome</keyword>
<evidence type="ECO:0000313" key="10">
    <source>
        <dbReference type="Proteomes" id="UP000030672"/>
    </source>
</evidence>
<keyword evidence="6 7" id="KW-0472">Membrane</keyword>
<dbReference type="InterPro" id="IPR005828">
    <property type="entry name" value="MFS_sugar_transport-like"/>
</dbReference>
<dbReference type="PANTHER" id="PTHR48022:SF3">
    <property type="entry name" value="HEXOSE TRANSPORTER PROTEIN (AFU_ORTHOLOGUE AFUA_8G04480)-RELATED"/>
    <property type="match status" value="1"/>
</dbReference>
<evidence type="ECO:0000259" key="8">
    <source>
        <dbReference type="PROSITE" id="PS50850"/>
    </source>
</evidence>
<keyword evidence="5 7" id="KW-1133">Transmembrane helix</keyword>
<evidence type="ECO:0000256" key="4">
    <source>
        <dbReference type="ARBA" id="ARBA00022692"/>
    </source>
</evidence>
<feature type="transmembrane region" description="Helical" evidence="7">
    <location>
        <begin position="153"/>
        <end position="171"/>
    </location>
</feature>
<keyword evidence="4 7" id="KW-0812">Transmembrane</keyword>
<evidence type="ECO:0000256" key="6">
    <source>
        <dbReference type="ARBA" id="ARBA00023136"/>
    </source>
</evidence>
<dbReference type="PANTHER" id="PTHR48022">
    <property type="entry name" value="PLASTIDIC GLUCOSE TRANSPORTER 4"/>
    <property type="match status" value="1"/>
</dbReference>
<feature type="transmembrane region" description="Helical" evidence="7">
    <location>
        <begin position="315"/>
        <end position="336"/>
    </location>
</feature>
<organism evidence="9 10">
    <name type="scientific">Aureobasidium melanogenum (strain CBS 110374)</name>
    <name type="common">Aureobasidium pullulans var. melanogenum</name>
    <dbReference type="NCBI Taxonomy" id="1043003"/>
    <lineage>
        <taxon>Eukaryota</taxon>
        <taxon>Fungi</taxon>
        <taxon>Dikarya</taxon>
        <taxon>Ascomycota</taxon>
        <taxon>Pezizomycotina</taxon>
        <taxon>Dothideomycetes</taxon>
        <taxon>Dothideomycetidae</taxon>
        <taxon>Dothideales</taxon>
        <taxon>Saccotheciaceae</taxon>
        <taxon>Aureobasidium</taxon>
    </lineage>
</organism>
<feature type="transmembrane region" description="Helical" evidence="7">
    <location>
        <begin position="277"/>
        <end position="303"/>
    </location>
</feature>